<keyword evidence="1" id="KW-0695">RNA-directed DNA polymerase</keyword>
<sequence length="350" mass="41708">EYNQRQEVTGLVVNDKVNVDRRYYKTTRSMAYNLYKNGSYTIRSGQVGTINQLAGRFAYIYQLEKQNQLNQDSTPLSIREKDYQKFLFYKYFIANPKMLVITEGKTDDRYIKAALRCLYDKYPELVYLKKKQFRYQFSVLSRSETNKRLLGITDGGGIDLIHLYKLWTSNKKNINYWDYFNKFEESKKFNIKPVIFLFDNEIDSPKKPIRSFINSLPLSQEEKENVITELKEKFFYEINKNSNTYIVTLPRVDNESKDIEIEDLFNVDERYSVKVINEEIVSKEYEGKTFSHDFDNSKRSQSENWDNYVGKELFSKAIAKHYNNPIISFKNFVPLLDLLRDLTNKIREYD</sequence>
<dbReference type="GO" id="GO:0003964">
    <property type="term" value="F:RNA-directed DNA polymerase activity"/>
    <property type="evidence" value="ECO:0007669"/>
    <property type="project" value="UniProtKB-KW"/>
</dbReference>
<dbReference type="AlphaFoldDB" id="A0A929QTR5"/>
<comment type="caution">
    <text evidence="1">The sequence shown here is derived from an EMBL/GenBank/DDBJ whole genome shotgun (WGS) entry which is preliminary data.</text>
</comment>
<gene>
    <name evidence="1" type="ORF">HXK00_07885</name>
</gene>
<dbReference type="EMBL" id="JABZFV010000272">
    <property type="protein sequence ID" value="MBF0935541.1"/>
    <property type="molecule type" value="Genomic_DNA"/>
</dbReference>
<reference evidence="1" key="1">
    <citation type="submission" date="2020-04" db="EMBL/GenBank/DDBJ databases">
        <title>Deep metagenomics examines the oral microbiome during advanced dental caries in children, revealing novel taxa and co-occurrences with host molecules.</title>
        <authorList>
            <person name="Baker J.L."/>
            <person name="Morton J.T."/>
            <person name="Dinis M."/>
            <person name="Alvarez R."/>
            <person name="Tran N.C."/>
            <person name="Knight R."/>
            <person name="Edlund A."/>
        </authorList>
    </citation>
    <scope>NUCLEOTIDE SEQUENCE</scope>
    <source>
        <strain evidence="1">JCVI_23_bin.16</strain>
    </source>
</reference>
<accession>A0A929QTR5</accession>
<feature type="non-terminal residue" evidence="1">
    <location>
        <position position="1"/>
    </location>
</feature>
<protein>
    <submittedName>
        <fullName evidence="1">RNA-directed DNA polymerase</fullName>
    </submittedName>
</protein>
<evidence type="ECO:0000313" key="2">
    <source>
        <dbReference type="Proteomes" id="UP000757900"/>
    </source>
</evidence>
<dbReference type="Proteomes" id="UP000757900">
    <property type="component" value="Unassembled WGS sequence"/>
</dbReference>
<evidence type="ECO:0000313" key="1">
    <source>
        <dbReference type="EMBL" id="MBF0935541.1"/>
    </source>
</evidence>
<name>A0A929QTR5_ABIDE</name>
<keyword evidence="1" id="KW-0808">Transferase</keyword>
<proteinExistence type="predicted"/>
<keyword evidence="1" id="KW-0548">Nucleotidyltransferase</keyword>
<organism evidence="1 2">
    <name type="scientific">Abiotrophia defectiva</name>
    <name type="common">Streptococcus defectivus</name>
    <dbReference type="NCBI Taxonomy" id="46125"/>
    <lineage>
        <taxon>Bacteria</taxon>
        <taxon>Bacillati</taxon>
        <taxon>Bacillota</taxon>
        <taxon>Bacilli</taxon>
        <taxon>Lactobacillales</taxon>
        <taxon>Aerococcaceae</taxon>
        <taxon>Abiotrophia</taxon>
    </lineage>
</organism>